<dbReference type="InterPro" id="IPR020846">
    <property type="entry name" value="MFS_dom"/>
</dbReference>
<dbReference type="EMBL" id="JAPNKA010000001">
    <property type="protein sequence ID" value="MCY1075892.1"/>
    <property type="molecule type" value="Genomic_DNA"/>
</dbReference>
<dbReference type="Pfam" id="PF07690">
    <property type="entry name" value="MFS_1"/>
    <property type="match status" value="1"/>
</dbReference>
<feature type="transmembrane region" description="Helical" evidence="4">
    <location>
        <begin position="198"/>
        <end position="215"/>
    </location>
</feature>
<evidence type="ECO:0000256" key="2">
    <source>
        <dbReference type="ARBA" id="ARBA00022989"/>
    </source>
</evidence>
<evidence type="ECO:0000313" key="7">
    <source>
        <dbReference type="Proteomes" id="UP001207654"/>
    </source>
</evidence>
<comment type="caution">
    <text evidence="6">The sequence shown here is derived from an EMBL/GenBank/DDBJ whole genome shotgun (WGS) entry which is preliminary data.</text>
</comment>
<evidence type="ECO:0000256" key="3">
    <source>
        <dbReference type="ARBA" id="ARBA00023136"/>
    </source>
</evidence>
<evidence type="ECO:0000256" key="1">
    <source>
        <dbReference type="ARBA" id="ARBA00022692"/>
    </source>
</evidence>
<feature type="transmembrane region" description="Helical" evidence="4">
    <location>
        <begin position="311"/>
        <end position="333"/>
    </location>
</feature>
<feature type="transmembrane region" description="Helical" evidence="4">
    <location>
        <begin position="44"/>
        <end position="62"/>
    </location>
</feature>
<gene>
    <name evidence="6" type="ORF">OV287_15570</name>
</gene>
<evidence type="ECO:0000256" key="4">
    <source>
        <dbReference type="SAM" id="Phobius"/>
    </source>
</evidence>
<keyword evidence="7" id="KW-1185">Reference proteome</keyword>
<sequence>MSLIRTVHGNAGNGSMAAEVSAAMARPSRPAAVSHGGGEPLSGGLLLLLAASAGLSVASLYYSQPMLGVMGGNLGASDTAVGFVPTLTQLGYALGILLLTPLGDRFDRRRIILTKAAVLSVALLLGGISPGIGLLLVVSFAVGLAATMAQDIVPAAAALAPEMHRGKVVGTVMTGLLLGILLSRVISGVVAEHFGWRAMYMIAAASVALIGGVAWRGLPHFRPASTLTYGALLGSLASLWRKYGALRRAALAQGLLSVGFSAFWSTLAVMLHGAPFHLGSGAAGAFGLAGAAGALGAPVAGRIADRFGPSVVTRLGAGLTAVSFATMLASPWLEPGTRLVLIAASAIGFDLGVQMTLVAHQTIVFGLEPAARSRLNAILFACMFIGMSIGAAGGSLVLAQWGWVAVTLLATASALAALLVRLVPGARMGSEQAEPAIP</sequence>
<keyword evidence="3 4" id="KW-0472">Membrane</keyword>
<proteinExistence type="predicted"/>
<evidence type="ECO:0000313" key="6">
    <source>
        <dbReference type="EMBL" id="MCY1075892.1"/>
    </source>
</evidence>
<accession>A0ABT4A4K6</accession>
<feature type="transmembrane region" description="Helical" evidence="4">
    <location>
        <begin position="252"/>
        <end position="272"/>
    </location>
</feature>
<name>A0ABT4A4K6_9BACT</name>
<feature type="transmembrane region" description="Helical" evidence="4">
    <location>
        <begin position="403"/>
        <end position="423"/>
    </location>
</feature>
<organism evidence="6 7">
    <name type="scientific">Archangium lansingense</name>
    <dbReference type="NCBI Taxonomy" id="2995310"/>
    <lineage>
        <taxon>Bacteria</taxon>
        <taxon>Pseudomonadati</taxon>
        <taxon>Myxococcota</taxon>
        <taxon>Myxococcia</taxon>
        <taxon>Myxococcales</taxon>
        <taxon>Cystobacterineae</taxon>
        <taxon>Archangiaceae</taxon>
        <taxon>Archangium</taxon>
    </lineage>
</organism>
<dbReference type="CDD" id="cd17324">
    <property type="entry name" value="MFS_NepI_like"/>
    <property type="match status" value="1"/>
</dbReference>
<feature type="transmembrane region" description="Helical" evidence="4">
    <location>
        <begin position="221"/>
        <end position="240"/>
    </location>
</feature>
<feature type="transmembrane region" description="Helical" evidence="4">
    <location>
        <begin position="339"/>
        <end position="365"/>
    </location>
</feature>
<dbReference type="InterPro" id="IPR011701">
    <property type="entry name" value="MFS"/>
</dbReference>
<dbReference type="Gene3D" id="1.20.1250.20">
    <property type="entry name" value="MFS general substrate transporter like domains"/>
    <property type="match status" value="1"/>
</dbReference>
<evidence type="ECO:0000259" key="5">
    <source>
        <dbReference type="PROSITE" id="PS50850"/>
    </source>
</evidence>
<dbReference type="PANTHER" id="PTHR42910:SF1">
    <property type="entry name" value="MAJOR FACILITATOR SUPERFAMILY (MFS) PROFILE DOMAIN-CONTAINING PROTEIN"/>
    <property type="match status" value="1"/>
</dbReference>
<feature type="transmembrane region" description="Helical" evidence="4">
    <location>
        <begin position="168"/>
        <end position="186"/>
    </location>
</feature>
<dbReference type="Proteomes" id="UP001207654">
    <property type="component" value="Unassembled WGS sequence"/>
</dbReference>
<feature type="transmembrane region" description="Helical" evidence="4">
    <location>
        <begin position="82"/>
        <end position="100"/>
    </location>
</feature>
<feature type="transmembrane region" description="Helical" evidence="4">
    <location>
        <begin position="377"/>
        <end position="397"/>
    </location>
</feature>
<dbReference type="PANTHER" id="PTHR42910">
    <property type="entry name" value="TRANSPORTER SCO4007-RELATED"/>
    <property type="match status" value="1"/>
</dbReference>
<dbReference type="InterPro" id="IPR036259">
    <property type="entry name" value="MFS_trans_sf"/>
</dbReference>
<dbReference type="PROSITE" id="PS50850">
    <property type="entry name" value="MFS"/>
    <property type="match status" value="1"/>
</dbReference>
<keyword evidence="1 4" id="KW-0812">Transmembrane</keyword>
<feature type="transmembrane region" description="Helical" evidence="4">
    <location>
        <begin position="121"/>
        <end position="148"/>
    </location>
</feature>
<keyword evidence="2 4" id="KW-1133">Transmembrane helix</keyword>
<reference evidence="6 7" key="1">
    <citation type="submission" date="2022-11" db="EMBL/GenBank/DDBJ databases">
        <title>Minimal conservation of predation-associated metabolite biosynthetic gene clusters underscores biosynthetic potential of Myxococcota including descriptions for ten novel species: Archangium lansinium sp. nov., Myxococcus landrumus sp. nov., Nannocystis bai.</title>
        <authorList>
            <person name="Ahearne A."/>
            <person name="Stevens C."/>
            <person name="Phillips K."/>
        </authorList>
    </citation>
    <scope>NUCLEOTIDE SEQUENCE [LARGE SCALE GENOMIC DNA]</scope>
    <source>
        <strain evidence="6 7">MIWBW</strain>
    </source>
</reference>
<protein>
    <submittedName>
        <fullName evidence="6">MFS transporter</fullName>
    </submittedName>
</protein>
<feature type="transmembrane region" description="Helical" evidence="4">
    <location>
        <begin position="278"/>
        <end position="299"/>
    </location>
</feature>
<dbReference type="SUPFAM" id="SSF103473">
    <property type="entry name" value="MFS general substrate transporter"/>
    <property type="match status" value="1"/>
</dbReference>
<feature type="domain" description="Major facilitator superfamily (MFS) profile" evidence="5">
    <location>
        <begin position="45"/>
        <end position="428"/>
    </location>
</feature>